<dbReference type="CDD" id="cd14752">
    <property type="entry name" value="GH31_N"/>
    <property type="match status" value="1"/>
</dbReference>
<dbReference type="SUPFAM" id="SSF51011">
    <property type="entry name" value="Glycosyl hydrolase domain"/>
    <property type="match status" value="1"/>
</dbReference>
<dbReference type="InterPro" id="IPR017853">
    <property type="entry name" value="GH"/>
</dbReference>
<dbReference type="InterPro" id="IPR048395">
    <property type="entry name" value="Glyco_hydro_31_C"/>
</dbReference>
<evidence type="ECO:0000259" key="4">
    <source>
        <dbReference type="Pfam" id="PF01055"/>
    </source>
</evidence>
<feature type="domain" description="Glycosyl hydrolase family 31 C-terminal" evidence="7">
    <location>
        <begin position="596"/>
        <end position="691"/>
    </location>
</feature>
<dbReference type="InterPro" id="IPR051816">
    <property type="entry name" value="Glycosyl_Hydrolase_31"/>
</dbReference>
<dbReference type="Pfam" id="PF21365">
    <property type="entry name" value="Glyco_hydro_31_3rd"/>
    <property type="match status" value="1"/>
</dbReference>
<dbReference type="Gene3D" id="3.20.20.80">
    <property type="entry name" value="Glycosidases"/>
    <property type="match status" value="1"/>
</dbReference>
<keyword evidence="9" id="KW-1185">Reference proteome</keyword>
<keyword evidence="2" id="KW-0326">Glycosidase</keyword>
<feature type="signal peptide" evidence="3">
    <location>
        <begin position="1"/>
        <end position="29"/>
    </location>
</feature>
<dbReference type="RefSeq" id="WP_170309774.1">
    <property type="nucleotide sequence ID" value="NZ_CP022743.1"/>
</dbReference>
<dbReference type="GO" id="GO:0005975">
    <property type="term" value="P:carbohydrate metabolic process"/>
    <property type="evidence" value="ECO:0007669"/>
    <property type="project" value="InterPro"/>
</dbReference>
<comment type="similarity">
    <text evidence="1 2">Belongs to the glycosyl hydrolase 31 family.</text>
</comment>
<feature type="chain" id="PRO_5012827156" description="Alpha-D-xyloside xylohydrolase" evidence="3">
    <location>
        <begin position="30"/>
        <end position="803"/>
    </location>
</feature>
<organism evidence="8 9">
    <name type="scientific">Mucilaginibacter xinganensis</name>
    <dbReference type="NCBI Taxonomy" id="1234841"/>
    <lineage>
        <taxon>Bacteria</taxon>
        <taxon>Pseudomonadati</taxon>
        <taxon>Bacteroidota</taxon>
        <taxon>Sphingobacteriia</taxon>
        <taxon>Sphingobacteriales</taxon>
        <taxon>Sphingobacteriaceae</taxon>
        <taxon>Mucilaginibacter</taxon>
    </lineage>
</organism>
<dbReference type="InterPro" id="IPR013780">
    <property type="entry name" value="Glyco_hydro_b"/>
</dbReference>
<evidence type="ECO:0000259" key="7">
    <source>
        <dbReference type="Pfam" id="PF21365"/>
    </source>
</evidence>
<gene>
    <name evidence="8" type="ORF">MuYL_4387</name>
</gene>
<dbReference type="InterPro" id="IPR011013">
    <property type="entry name" value="Gal_mutarotase_sf_dom"/>
</dbReference>
<dbReference type="Gene3D" id="2.60.40.1760">
    <property type="entry name" value="glycosyl hydrolase (family 31)"/>
    <property type="match status" value="1"/>
</dbReference>
<dbReference type="CDD" id="cd06591">
    <property type="entry name" value="GH31_xylosidase_XylS"/>
    <property type="match status" value="1"/>
</dbReference>
<evidence type="ECO:0008006" key="10">
    <source>
        <dbReference type="Google" id="ProtNLM"/>
    </source>
</evidence>
<dbReference type="InterPro" id="IPR000322">
    <property type="entry name" value="Glyco_hydro_31_TIM"/>
</dbReference>
<feature type="domain" description="Glycoside hydrolase family 31 TIM barrel" evidence="4">
    <location>
        <begin position="257"/>
        <end position="587"/>
    </location>
</feature>
<evidence type="ECO:0000256" key="1">
    <source>
        <dbReference type="ARBA" id="ARBA00007806"/>
    </source>
</evidence>
<dbReference type="GO" id="GO:0030246">
    <property type="term" value="F:carbohydrate binding"/>
    <property type="evidence" value="ECO:0007669"/>
    <property type="project" value="InterPro"/>
</dbReference>
<dbReference type="SUPFAM" id="SSF74650">
    <property type="entry name" value="Galactose mutarotase-like"/>
    <property type="match status" value="1"/>
</dbReference>
<sequence length="803" mass="91381">MKRYLIKSLFLKFSAVLVISLAFLHPVQASVISYTKNVDGVTFKLDKGLMKIRVCKADIIEVKYTIFSAFPQKNSLVVNNSWKEKAPFSIAEHDGYIVITTQKLDISINKATNAITYTNKKGVVITSEGAENKSMSAATIAGIPTYNCVTSFNSPADEALFGLGCHPEDTLSINYKGRNQEMLIKYMTGAIPVMLSNKGYGLLWDNYAASNFYGAEAGNTQYKYVSESGKMVDYYFFYGPDFDRIIDLYRTATGRAPMYPKWSFGLFQSQDKYTSQAEILGVKNNYRNNRIPVDAIVQDWYWWSPLPMGSHVMSPDRYPNPKAMIDELHKANMHAMISIWPVFGSGTRDFDDLKSKGFLTSITWDNFVTHTFDSYYDAHNPKARERYWEQARDSVVKRYGWDAWWVDQCEPDNGSLLDERRKADFSVGKGIDYFNSYSLEHSKGLYKGWRRDIPGKRAFLLIRQSFAGEQRGAATLWSSDITCTFASLRNQVPQGINACVSGIPYWTSDIGGYLSRVDKDGIPDWSQPQYRELFTRWFQFGTFSPIMRIHGKGERALFSKNWDDKTKAILLNYDKLRYRLVPYIYSLAAKVTNENYTIMRSLAFDFRNDKNVYNIPDQYMFGPAFLVNPVTQQLYTGKNVADGVKTRKVYLPKGTKWFNFWTGRQLDGGQFIDAEAPIETMPLYVKAGSVVPLGPNVEYATEKPNGAIELRIYPGANGEFKLYEDENDNYNYEKGSSSTISFKWNDKLQQLTIAARKGSFPGMIKKHLFNVVLVKENHGGDISVSSKADKTINYTGKAMVVKL</sequence>
<dbReference type="InterPro" id="IPR025887">
    <property type="entry name" value="Glyco_hydro_31_N_dom"/>
</dbReference>
<feature type="domain" description="DUF5110" evidence="6">
    <location>
        <begin position="708"/>
        <end position="774"/>
    </location>
</feature>
<dbReference type="PANTHER" id="PTHR43863:SF2">
    <property type="entry name" value="MALTASE-GLUCOAMYLASE"/>
    <property type="match status" value="1"/>
</dbReference>
<evidence type="ECO:0000313" key="8">
    <source>
        <dbReference type="EMBL" id="ASU36272.1"/>
    </source>
</evidence>
<dbReference type="AlphaFoldDB" id="A0A223P2D2"/>
<keyword evidence="3" id="KW-0732">Signal</keyword>
<dbReference type="Pfam" id="PF17137">
    <property type="entry name" value="DUF5110"/>
    <property type="match status" value="1"/>
</dbReference>
<evidence type="ECO:0000259" key="6">
    <source>
        <dbReference type="Pfam" id="PF17137"/>
    </source>
</evidence>
<evidence type="ECO:0000313" key="9">
    <source>
        <dbReference type="Proteomes" id="UP000215002"/>
    </source>
</evidence>
<dbReference type="Pfam" id="PF13802">
    <property type="entry name" value="Gal_mutarotas_2"/>
    <property type="match status" value="1"/>
</dbReference>
<protein>
    <recommendedName>
        <fullName evidence="10">Alpha-D-xyloside xylohydrolase</fullName>
    </recommendedName>
</protein>
<dbReference type="EMBL" id="CP022743">
    <property type="protein sequence ID" value="ASU36272.1"/>
    <property type="molecule type" value="Genomic_DNA"/>
</dbReference>
<dbReference type="Pfam" id="PF01055">
    <property type="entry name" value="Glyco_hydro_31_2nd"/>
    <property type="match status" value="1"/>
</dbReference>
<evidence type="ECO:0000256" key="3">
    <source>
        <dbReference type="SAM" id="SignalP"/>
    </source>
</evidence>
<evidence type="ECO:0000256" key="2">
    <source>
        <dbReference type="RuleBase" id="RU361185"/>
    </source>
</evidence>
<dbReference type="KEGG" id="muc:MuYL_4387"/>
<feature type="domain" description="Glycoside hydrolase family 31 N-terminal" evidence="5">
    <location>
        <begin position="50"/>
        <end position="212"/>
    </location>
</feature>
<keyword evidence="2" id="KW-0378">Hydrolase</keyword>
<dbReference type="InterPro" id="IPR033403">
    <property type="entry name" value="DUF5110"/>
</dbReference>
<dbReference type="SUPFAM" id="SSF51445">
    <property type="entry name" value="(Trans)glycosidases"/>
    <property type="match status" value="1"/>
</dbReference>
<dbReference type="Gene3D" id="2.60.40.1180">
    <property type="entry name" value="Golgi alpha-mannosidase II"/>
    <property type="match status" value="2"/>
</dbReference>
<dbReference type="Proteomes" id="UP000215002">
    <property type="component" value="Chromosome"/>
</dbReference>
<accession>A0A223P2D2</accession>
<reference evidence="8 9" key="1">
    <citation type="submission" date="2017-08" db="EMBL/GenBank/DDBJ databases">
        <title>Complete genome sequence of Mucilaginibacter sp. strain BJC16-A31.</title>
        <authorList>
            <consortium name="Henan University of Science and Technology"/>
            <person name="You X."/>
        </authorList>
    </citation>
    <scope>NUCLEOTIDE SEQUENCE [LARGE SCALE GENOMIC DNA]</scope>
    <source>
        <strain evidence="8 9">BJC16-A31</strain>
    </source>
</reference>
<proteinExistence type="inferred from homology"/>
<dbReference type="GO" id="GO:0004553">
    <property type="term" value="F:hydrolase activity, hydrolyzing O-glycosyl compounds"/>
    <property type="evidence" value="ECO:0007669"/>
    <property type="project" value="InterPro"/>
</dbReference>
<name>A0A223P2D2_9SPHI</name>
<evidence type="ECO:0000259" key="5">
    <source>
        <dbReference type="Pfam" id="PF13802"/>
    </source>
</evidence>
<dbReference type="PANTHER" id="PTHR43863">
    <property type="entry name" value="HYDROLASE, PUTATIVE (AFU_ORTHOLOGUE AFUA_1G03140)-RELATED"/>
    <property type="match status" value="1"/>
</dbReference>